<dbReference type="STRING" id="1852522.SAMN06295960_1596"/>
<evidence type="ECO:0008006" key="3">
    <source>
        <dbReference type="Google" id="ProtNLM"/>
    </source>
</evidence>
<keyword evidence="2" id="KW-1185">Reference proteome</keyword>
<reference evidence="1 2" key="1">
    <citation type="submission" date="2017-04" db="EMBL/GenBank/DDBJ databases">
        <authorList>
            <person name="Afonso C.L."/>
            <person name="Miller P.J."/>
            <person name="Scott M.A."/>
            <person name="Spackman E."/>
            <person name="Goraichik I."/>
            <person name="Dimitrov K.M."/>
            <person name="Suarez D.L."/>
            <person name="Swayne D.E."/>
        </authorList>
    </citation>
    <scope>NUCLEOTIDE SEQUENCE [LARGE SCALE GENOMIC DNA]</scope>
    <source>
        <strain evidence="1 2">11</strain>
    </source>
</reference>
<gene>
    <name evidence="1" type="ORF">SAMN06295960_1596</name>
</gene>
<evidence type="ECO:0000313" key="2">
    <source>
        <dbReference type="Proteomes" id="UP000193834"/>
    </source>
</evidence>
<dbReference type="AlphaFoldDB" id="A0A1X7JI09"/>
<proteinExistence type="predicted"/>
<name>A0A1X7JI09_9BACL</name>
<organism evidence="1 2">
    <name type="scientific">Paenibacillus aquistagni</name>
    <dbReference type="NCBI Taxonomy" id="1852522"/>
    <lineage>
        <taxon>Bacteria</taxon>
        <taxon>Bacillati</taxon>
        <taxon>Bacillota</taxon>
        <taxon>Bacilli</taxon>
        <taxon>Bacillales</taxon>
        <taxon>Paenibacillaceae</taxon>
        <taxon>Paenibacillus</taxon>
    </lineage>
</organism>
<sequence length="215" mass="24563">MSVWLWTLLGILAFVLLVVISFLLSHAECKIVIQKSGRHERIWIGIRMWYGLFRWRYEVRSVQFKGVKHVDLGVKKKQRLSPVNQGKAKLNMNVDLSVLLDMVDLLNWLKVVKVDTFIWDTEIGLDEAPLTAMATGAVWGSVAYGTGLLTQYLSFHTMPRLQVEPNFQELCFSTRMVCISRVRIAKATAAVVTLIFRLLDFKGGHKVWQNIQSKG</sequence>
<accession>A0A1X7JI09</accession>
<dbReference type="Proteomes" id="UP000193834">
    <property type="component" value="Unassembled WGS sequence"/>
</dbReference>
<dbReference type="Pfam" id="PF11167">
    <property type="entry name" value="DUF2953"/>
    <property type="match status" value="1"/>
</dbReference>
<dbReference type="InterPro" id="IPR021338">
    <property type="entry name" value="DUF2953"/>
</dbReference>
<dbReference type="EMBL" id="FXAZ01000001">
    <property type="protein sequence ID" value="SMG27556.1"/>
    <property type="molecule type" value="Genomic_DNA"/>
</dbReference>
<evidence type="ECO:0000313" key="1">
    <source>
        <dbReference type="EMBL" id="SMG27556.1"/>
    </source>
</evidence>
<protein>
    <recommendedName>
        <fullName evidence="3">DUF2953 domain-containing protein</fullName>
    </recommendedName>
</protein>
<dbReference type="RefSeq" id="WP_176228869.1">
    <property type="nucleotide sequence ID" value="NZ_FXAZ01000001.1"/>
</dbReference>